<evidence type="ECO:0000313" key="2">
    <source>
        <dbReference type="Proteomes" id="UP001456524"/>
    </source>
</evidence>
<accession>A0ABR1XVK8</accession>
<dbReference type="Proteomes" id="UP001456524">
    <property type="component" value="Unassembled WGS sequence"/>
</dbReference>
<name>A0ABR1XVK8_9PEZI</name>
<comment type="caution">
    <text evidence="1">The sequence shown here is derived from an EMBL/GenBank/DDBJ whole genome shotgun (WGS) entry which is preliminary data.</text>
</comment>
<proteinExistence type="predicted"/>
<dbReference type="EMBL" id="JBBWUH010000004">
    <property type="protein sequence ID" value="KAK8169465.1"/>
    <property type="molecule type" value="Genomic_DNA"/>
</dbReference>
<gene>
    <name evidence="1" type="ORF">IWX90DRAFT_179323</name>
</gene>
<keyword evidence="2" id="KW-1185">Reference proteome</keyword>
<protein>
    <submittedName>
        <fullName evidence="1">Uncharacterized protein</fullName>
    </submittedName>
</protein>
<reference evidence="1 2" key="1">
    <citation type="journal article" date="2022" name="G3 (Bethesda)">
        <title>Enemy or ally: a genomic approach to elucidate the lifestyle of Phyllosticta citrichinaensis.</title>
        <authorList>
            <person name="Buijs V.A."/>
            <person name="Groenewald J.Z."/>
            <person name="Haridas S."/>
            <person name="LaButti K.M."/>
            <person name="Lipzen A."/>
            <person name="Martin F.M."/>
            <person name="Barry K."/>
            <person name="Grigoriev I.V."/>
            <person name="Crous P.W."/>
            <person name="Seidl M.F."/>
        </authorList>
    </citation>
    <scope>NUCLEOTIDE SEQUENCE [LARGE SCALE GENOMIC DNA]</scope>
    <source>
        <strain evidence="1 2">CBS 129764</strain>
    </source>
</reference>
<organism evidence="1 2">
    <name type="scientific">Phyllosticta citrichinensis</name>
    <dbReference type="NCBI Taxonomy" id="1130410"/>
    <lineage>
        <taxon>Eukaryota</taxon>
        <taxon>Fungi</taxon>
        <taxon>Dikarya</taxon>
        <taxon>Ascomycota</taxon>
        <taxon>Pezizomycotina</taxon>
        <taxon>Dothideomycetes</taxon>
        <taxon>Dothideomycetes incertae sedis</taxon>
        <taxon>Botryosphaeriales</taxon>
        <taxon>Phyllostictaceae</taxon>
        <taxon>Phyllosticta</taxon>
    </lineage>
</organism>
<evidence type="ECO:0000313" key="1">
    <source>
        <dbReference type="EMBL" id="KAK8169465.1"/>
    </source>
</evidence>
<sequence length="155" mass="16679">MPRPSLPRLSSATTLSPTNIMPTHPPVCLPVLARSQHRFPAARHLLLPVLFFDADADADHRPPTAPSAYRHVEPPTQPVKPAIQNLLFEIELPIATTPPLPPLPPAPSASGVDSDHSFAAPSCRHLQLDYRNPGLGVSGVARAVLGRDRPLCAIR</sequence>